<feature type="domain" description="XPG N-terminal" evidence="5">
    <location>
        <begin position="1"/>
        <end position="111"/>
    </location>
</feature>
<keyword evidence="1" id="KW-0540">Nuclease</keyword>
<dbReference type="Pfam" id="PF00752">
    <property type="entry name" value="XPG_N"/>
    <property type="match status" value="1"/>
</dbReference>
<keyword evidence="3" id="KW-0472">Membrane</keyword>
<keyword evidence="7" id="KW-1185">Reference proteome</keyword>
<dbReference type="InterPro" id="IPR006085">
    <property type="entry name" value="XPG_DNA_repair_N"/>
</dbReference>
<dbReference type="CDD" id="cd09870">
    <property type="entry name" value="PIN_YEN1"/>
    <property type="match status" value="1"/>
</dbReference>
<dbReference type="PANTHER" id="PTHR11081">
    <property type="entry name" value="FLAP ENDONUCLEASE FAMILY MEMBER"/>
    <property type="match status" value="1"/>
</dbReference>
<dbReference type="Proteomes" id="UP000308197">
    <property type="component" value="Unassembled WGS sequence"/>
</dbReference>
<dbReference type="STRING" id="1314778.A0A5C3PEK0"/>
<name>A0A5C3PEK0_9APHY</name>
<feature type="domain" description="XPG-I" evidence="4">
    <location>
        <begin position="118"/>
        <end position="190"/>
    </location>
</feature>
<dbReference type="SMART" id="SM00485">
    <property type="entry name" value="XPGN"/>
    <property type="match status" value="1"/>
</dbReference>
<evidence type="ECO:0000256" key="1">
    <source>
        <dbReference type="ARBA" id="ARBA00022722"/>
    </source>
</evidence>
<organism evidence="6 7">
    <name type="scientific">Polyporus arcularius HHB13444</name>
    <dbReference type="NCBI Taxonomy" id="1314778"/>
    <lineage>
        <taxon>Eukaryota</taxon>
        <taxon>Fungi</taxon>
        <taxon>Dikarya</taxon>
        <taxon>Basidiomycota</taxon>
        <taxon>Agaricomycotina</taxon>
        <taxon>Agaricomycetes</taxon>
        <taxon>Polyporales</taxon>
        <taxon>Polyporaceae</taxon>
        <taxon>Polyporus</taxon>
    </lineage>
</organism>
<evidence type="ECO:0000256" key="2">
    <source>
        <dbReference type="ARBA" id="ARBA00022801"/>
    </source>
</evidence>
<dbReference type="SUPFAM" id="SSF88723">
    <property type="entry name" value="PIN domain-like"/>
    <property type="match status" value="1"/>
</dbReference>
<dbReference type="Gene3D" id="3.40.50.1010">
    <property type="entry name" value="5'-nuclease"/>
    <property type="match status" value="2"/>
</dbReference>
<evidence type="ECO:0000313" key="6">
    <source>
        <dbReference type="EMBL" id="TFK88174.1"/>
    </source>
</evidence>
<reference evidence="6 7" key="1">
    <citation type="journal article" date="2019" name="Nat. Ecol. Evol.">
        <title>Megaphylogeny resolves global patterns of mushroom evolution.</title>
        <authorList>
            <person name="Varga T."/>
            <person name="Krizsan K."/>
            <person name="Foldi C."/>
            <person name="Dima B."/>
            <person name="Sanchez-Garcia M."/>
            <person name="Sanchez-Ramirez S."/>
            <person name="Szollosi G.J."/>
            <person name="Szarkandi J.G."/>
            <person name="Papp V."/>
            <person name="Albert L."/>
            <person name="Andreopoulos W."/>
            <person name="Angelini C."/>
            <person name="Antonin V."/>
            <person name="Barry K.W."/>
            <person name="Bougher N.L."/>
            <person name="Buchanan P."/>
            <person name="Buyck B."/>
            <person name="Bense V."/>
            <person name="Catcheside P."/>
            <person name="Chovatia M."/>
            <person name="Cooper J."/>
            <person name="Damon W."/>
            <person name="Desjardin D."/>
            <person name="Finy P."/>
            <person name="Geml J."/>
            <person name="Haridas S."/>
            <person name="Hughes K."/>
            <person name="Justo A."/>
            <person name="Karasinski D."/>
            <person name="Kautmanova I."/>
            <person name="Kiss B."/>
            <person name="Kocsube S."/>
            <person name="Kotiranta H."/>
            <person name="LaButti K.M."/>
            <person name="Lechner B.E."/>
            <person name="Liimatainen K."/>
            <person name="Lipzen A."/>
            <person name="Lukacs Z."/>
            <person name="Mihaltcheva S."/>
            <person name="Morgado L.N."/>
            <person name="Niskanen T."/>
            <person name="Noordeloos M.E."/>
            <person name="Ohm R.A."/>
            <person name="Ortiz-Santana B."/>
            <person name="Ovrebo C."/>
            <person name="Racz N."/>
            <person name="Riley R."/>
            <person name="Savchenko A."/>
            <person name="Shiryaev A."/>
            <person name="Soop K."/>
            <person name="Spirin V."/>
            <person name="Szebenyi C."/>
            <person name="Tomsovsky M."/>
            <person name="Tulloss R.E."/>
            <person name="Uehling J."/>
            <person name="Grigoriev I.V."/>
            <person name="Vagvolgyi C."/>
            <person name="Papp T."/>
            <person name="Martin F.M."/>
            <person name="Miettinen O."/>
            <person name="Hibbett D.S."/>
            <person name="Nagy L.G."/>
        </authorList>
    </citation>
    <scope>NUCLEOTIDE SEQUENCE [LARGE SCALE GENOMIC DNA]</scope>
    <source>
        <strain evidence="6 7">HHB13444</strain>
    </source>
</reference>
<gene>
    <name evidence="6" type="ORF">K466DRAFT_598868</name>
</gene>
<sequence>MGVTGLWKLVEGASETWSLRTLAVREGYEGSRPERLYFVGIDASIWIHTMLHTFGTKHAQSGENPQFRHLFSRLAMLAERPIHAVFVADGTQRPAYKRGTEVKPAHVWLTDGLRRMVEAFGFVWIEAAGEAEAELARLSSLGLIDAVMTDDSDTLVFGATVIIRNPSFKRAGSDKVIVYRKNKILESTGLSTDDQFLFALLVGCDYDQAGLCNCGPKVAEGLARYGFGRTLRRAIDRYNVVELATYLNGWRDDLRSRLRDDPRGFIGQKHPRLAANIPSTFPNVEAARLLASPILLADAPCDTVLQPRPINFGELGAACERHFGWGSAAEICKTFRTTLWTCELTRMLVSEGLRREGTTSKIGRKHALLSMSLDTVGKKSAAGYVMCTVEVTDTGLGDAAKSALYGSRPYSSTAEVPEQEASRQSKEPLSTRVPAVILERARPWLITPSYKIDGFKYGYRGCDLHGGMSSAVEVATLEEAAHIAQHVAAIPEDWSGLGRRIVTVVSCAHVAIPANLPPFVIAHRGALVFAARSLTHGLPHEWIAAIRAPRRCSIVSAGVALLVLFAFAPVVSTLHVPVAFAWSRVPIIAHWRVCVFTAARCCVSIVIRSGCVPVVIKRRRIFVITARRDLVSTVIKCRRIHVVIAPWRVFVITARRDLVSTVFKCRRIHVVIAPWRICVFAARRHLVSIIIKWGLVHAVVFAASHLVSIVRHFSLIASCAGDPGGAR</sequence>
<dbReference type="InterPro" id="IPR006084">
    <property type="entry name" value="XPG/Rad2"/>
</dbReference>
<dbReference type="GO" id="GO:0006281">
    <property type="term" value="P:DNA repair"/>
    <property type="evidence" value="ECO:0007669"/>
    <property type="project" value="UniProtKB-ARBA"/>
</dbReference>
<dbReference type="InterPro" id="IPR036279">
    <property type="entry name" value="5-3_exonuclease_C_sf"/>
</dbReference>
<keyword evidence="3" id="KW-1133">Transmembrane helix</keyword>
<protein>
    <recommendedName>
        <fullName evidence="8">PIN domain-like protein</fullName>
    </recommendedName>
</protein>
<dbReference type="GO" id="GO:0017108">
    <property type="term" value="F:5'-flap endonuclease activity"/>
    <property type="evidence" value="ECO:0007669"/>
    <property type="project" value="TreeGrafter"/>
</dbReference>
<dbReference type="InParanoid" id="A0A5C3PEK0"/>
<dbReference type="SUPFAM" id="SSF47807">
    <property type="entry name" value="5' to 3' exonuclease, C-terminal subdomain"/>
    <property type="match status" value="1"/>
</dbReference>
<keyword evidence="2" id="KW-0378">Hydrolase</keyword>
<evidence type="ECO:0000259" key="5">
    <source>
        <dbReference type="SMART" id="SM00485"/>
    </source>
</evidence>
<evidence type="ECO:0000313" key="7">
    <source>
        <dbReference type="Proteomes" id="UP000308197"/>
    </source>
</evidence>
<dbReference type="Pfam" id="PF00867">
    <property type="entry name" value="XPG_I"/>
    <property type="match status" value="1"/>
</dbReference>
<dbReference type="InterPro" id="IPR006086">
    <property type="entry name" value="XPG-I_dom"/>
</dbReference>
<evidence type="ECO:0000259" key="4">
    <source>
        <dbReference type="SMART" id="SM00484"/>
    </source>
</evidence>
<proteinExistence type="predicted"/>
<dbReference type="InterPro" id="IPR029060">
    <property type="entry name" value="PIN-like_dom_sf"/>
</dbReference>
<evidence type="ECO:0000256" key="3">
    <source>
        <dbReference type="SAM" id="Phobius"/>
    </source>
</evidence>
<accession>A0A5C3PEK0</accession>
<dbReference type="EMBL" id="ML211123">
    <property type="protein sequence ID" value="TFK88174.1"/>
    <property type="molecule type" value="Genomic_DNA"/>
</dbReference>
<feature type="transmembrane region" description="Helical" evidence="3">
    <location>
        <begin position="559"/>
        <end position="582"/>
    </location>
</feature>
<dbReference type="PRINTS" id="PR00853">
    <property type="entry name" value="XPGRADSUPER"/>
</dbReference>
<keyword evidence="3" id="KW-0812">Transmembrane</keyword>
<dbReference type="SMART" id="SM00484">
    <property type="entry name" value="XPGI"/>
    <property type="match status" value="1"/>
</dbReference>
<dbReference type="PANTHER" id="PTHR11081:SF75">
    <property type="entry name" value="ENDONUCLEASE, PUTATIVE (AFU_ORTHOLOGUE AFUA_3G13260)-RELATED"/>
    <property type="match status" value="1"/>
</dbReference>
<dbReference type="AlphaFoldDB" id="A0A5C3PEK0"/>
<evidence type="ECO:0008006" key="8">
    <source>
        <dbReference type="Google" id="ProtNLM"/>
    </source>
</evidence>